<dbReference type="Proteomes" id="UP000182204">
    <property type="component" value="Chromosome"/>
</dbReference>
<dbReference type="RefSeq" id="WP_167366103.1">
    <property type="nucleotide sequence ID" value="NZ_CP013243.1"/>
</dbReference>
<proteinExistence type="predicted"/>
<dbReference type="AlphaFoldDB" id="A0A1L3NHN3"/>
<protein>
    <submittedName>
        <fullName evidence="1">Uncharacterized protein</fullName>
    </submittedName>
</protein>
<gene>
    <name evidence="1" type="ORF">NPD5_3411</name>
</gene>
<dbReference type="EMBL" id="CP013243">
    <property type="protein sequence ID" value="APH15614.1"/>
    <property type="molecule type" value="Genomic_DNA"/>
</dbReference>
<sequence>MEKNKKRFMDYANLRLRQKEYRKRLLYADITDLRVKSIEKSKGRKRGQF</sequence>
<name>A0A1L3NHN3_CLOSG</name>
<evidence type="ECO:0000313" key="2">
    <source>
        <dbReference type="Proteomes" id="UP000182204"/>
    </source>
</evidence>
<reference evidence="1 2" key="1">
    <citation type="submission" date="2015-11" db="EMBL/GenBank/DDBJ databases">
        <authorList>
            <person name="Hill K.K."/>
            <person name="Shirey T.B."/>
            <person name="Raphael B."/>
            <person name="Daligault H.E."/>
            <person name="Davenport K.W."/>
            <person name="Bruce D.C."/>
            <person name="Foley B.T."/>
            <person name="Johnson S.L."/>
        </authorList>
    </citation>
    <scope>NUCLEOTIDE SEQUENCE [LARGE SCALE GENOMIC DNA]</scope>
    <source>
        <strain evidence="1 2">CDC_1632</strain>
    </source>
</reference>
<evidence type="ECO:0000313" key="1">
    <source>
        <dbReference type="EMBL" id="APH15614.1"/>
    </source>
</evidence>
<accession>A0A1L3NHN3</accession>
<organism evidence="1 2">
    <name type="scientific">Clostridium sporogenes</name>
    <dbReference type="NCBI Taxonomy" id="1509"/>
    <lineage>
        <taxon>Bacteria</taxon>
        <taxon>Bacillati</taxon>
        <taxon>Bacillota</taxon>
        <taxon>Clostridia</taxon>
        <taxon>Eubacteriales</taxon>
        <taxon>Clostridiaceae</taxon>
        <taxon>Clostridium</taxon>
    </lineage>
</organism>